<dbReference type="EMBL" id="SJPW01000003">
    <property type="protein sequence ID" value="TWU56452.1"/>
    <property type="molecule type" value="Genomic_DNA"/>
</dbReference>
<evidence type="ECO:0000256" key="2">
    <source>
        <dbReference type="ARBA" id="ARBA00023015"/>
    </source>
</evidence>
<keyword evidence="4" id="KW-0804">Transcription</keyword>
<dbReference type="GO" id="GO:0016987">
    <property type="term" value="F:sigma factor activity"/>
    <property type="evidence" value="ECO:0007669"/>
    <property type="project" value="UniProtKB-KW"/>
</dbReference>
<dbReference type="InterPro" id="IPR007627">
    <property type="entry name" value="RNA_pol_sigma70_r2"/>
</dbReference>
<dbReference type="InterPro" id="IPR013325">
    <property type="entry name" value="RNA_pol_sigma_r2"/>
</dbReference>
<dbReference type="PANTHER" id="PTHR43133:SF51">
    <property type="entry name" value="RNA POLYMERASE SIGMA FACTOR"/>
    <property type="match status" value="1"/>
</dbReference>
<gene>
    <name evidence="7" type="ORF">Poly51_23630</name>
</gene>
<dbReference type="Gene3D" id="1.10.10.10">
    <property type="entry name" value="Winged helix-like DNA-binding domain superfamily/Winged helix DNA-binding domain"/>
    <property type="match status" value="1"/>
</dbReference>
<accession>A0A5C6F642</accession>
<comment type="caution">
    <text evidence="7">The sequence shown here is derived from an EMBL/GenBank/DDBJ whole genome shotgun (WGS) entry which is preliminary data.</text>
</comment>
<keyword evidence="2" id="KW-0805">Transcription regulation</keyword>
<dbReference type="GO" id="GO:0006352">
    <property type="term" value="P:DNA-templated transcription initiation"/>
    <property type="evidence" value="ECO:0007669"/>
    <property type="project" value="InterPro"/>
</dbReference>
<dbReference type="OrthoDB" id="6383365at2"/>
<dbReference type="SUPFAM" id="SSF88946">
    <property type="entry name" value="Sigma2 domain of RNA polymerase sigma factors"/>
    <property type="match status" value="1"/>
</dbReference>
<reference evidence="7 8" key="1">
    <citation type="submission" date="2019-02" db="EMBL/GenBank/DDBJ databases">
        <title>Deep-cultivation of Planctomycetes and their phenomic and genomic characterization uncovers novel biology.</title>
        <authorList>
            <person name="Wiegand S."/>
            <person name="Jogler M."/>
            <person name="Boedeker C."/>
            <person name="Pinto D."/>
            <person name="Vollmers J."/>
            <person name="Rivas-Marin E."/>
            <person name="Kohn T."/>
            <person name="Peeters S.H."/>
            <person name="Heuer A."/>
            <person name="Rast P."/>
            <person name="Oberbeckmann S."/>
            <person name="Bunk B."/>
            <person name="Jeske O."/>
            <person name="Meyerdierks A."/>
            <person name="Storesund J.E."/>
            <person name="Kallscheuer N."/>
            <person name="Luecker S."/>
            <person name="Lage O.M."/>
            <person name="Pohl T."/>
            <person name="Merkel B.J."/>
            <person name="Hornburger P."/>
            <person name="Mueller R.-W."/>
            <person name="Bruemmer F."/>
            <person name="Labrenz M."/>
            <person name="Spormann A.M."/>
            <person name="Op Den Camp H."/>
            <person name="Overmann J."/>
            <person name="Amann R."/>
            <person name="Jetten M.S.M."/>
            <person name="Mascher T."/>
            <person name="Medema M.H."/>
            <person name="Devos D.P."/>
            <person name="Kaster A.-K."/>
            <person name="Ovreas L."/>
            <person name="Rohde M."/>
            <person name="Galperin M.Y."/>
            <person name="Jogler C."/>
        </authorList>
    </citation>
    <scope>NUCLEOTIDE SEQUENCE [LARGE SCALE GENOMIC DNA]</scope>
    <source>
        <strain evidence="7 8">Poly51</strain>
    </source>
</reference>
<protein>
    <submittedName>
        <fullName evidence="7">RNA polymerase sigma factor</fullName>
    </submittedName>
</protein>
<dbReference type="NCBIfam" id="TIGR02989">
    <property type="entry name" value="Sig-70_gvs1"/>
    <property type="match status" value="1"/>
</dbReference>
<dbReference type="RefSeq" id="WP_146457531.1">
    <property type="nucleotide sequence ID" value="NZ_SJPW01000003.1"/>
</dbReference>
<name>A0A5C6F642_9BACT</name>
<evidence type="ECO:0000313" key="7">
    <source>
        <dbReference type="EMBL" id="TWU56452.1"/>
    </source>
</evidence>
<evidence type="ECO:0000256" key="4">
    <source>
        <dbReference type="ARBA" id="ARBA00023163"/>
    </source>
</evidence>
<dbReference type="Gene3D" id="1.10.1740.10">
    <property type="match status" value="1"/>
</dbReference>
<dbReference type="AlphaFoldDB" id="A0A5C6F642"/>
<organism evidence="7 8">
    <name type="scientific">Rubripirellula tenax</name>
    <dbReference type="NCBI Taxonomy" id="2528015"/>
    <lineage>
        <taxon>Bacteria</taxon>
        <taxon>Pseudomonadati</taxon>
        <taxon>Planctomycetota</taxon>
        <taxon>Planctomycetia</taxon>
        <taxon>Pirellulales</taxon>
        <taxon>Pirellulaceae</taxon>
        <taxon>Rubripirellula</taxon>
    </lineage>
</organism>
<dbReference type="PANTHER" id="PTHR43133">
    <property type="entry name" value="RNA POLYMERASE ECF-TYPE SIGMA FACTO"/>
    <property type="match status" value="1"/>
</dbReference>
<evidence type="ECO:0000313" key="8">
    <source>
        <dbReference type="Proteomes" id="UP000318288"/>
    </source>
</evidence>
<evidence type="ECO:0000256" key="3">
    <source>
        <dbReference type="ARBA" id="ARBA00023082"/>
    </source>
</evidence>
<dbReference type="Pfam" id="PF04542">
    <property type="entry name" value="Sigma70_r2"/>
    <property type="match status" value="1"/>
</dbReference>
<comment type="similarity">
    <text evidence="1">Belongs to the sigma-70 factor family. ECF subfamily.</text>
</comment>
<dbReference type="InterPro" id="IPR013249">
    <property type="entry name" value="RNA_pol_sigma70_r4_t2"/>
</dbReference>
<feature type="domain" description="RNA polymerase sigma factor 70 region 4 type 2" evidence="6">
    <location>
        <begin position="107"/>
        <end position="158"/>
    </location>
</feature>
<dbReference type="GO" id="GO:0003677">
    <property type="term" value="F:DNA binding"/>
    <property type="evidence" value="ECO:0007669"/>
    <property type="project" value="InterPro"/>
</dbReference>
<feature type="domain" description="RNA polymerase sigma-70 region 2" evidence="5">
    <location>
        <begin position="11"/>
        <end position="65"/>
    </location>
</feature>
<dbReference type="InterPro" id="IPR036388">
    <property type="entry name" value="WH-like_DNA-bd_sf"/>
</dbReference>
<dbReference type="NCBIfam" id="TIGR02937">
    <property type="entry name" value="sigma70-ECF"/>
    <property type="match status" value="1"/>
</dbReference>
<dbReference type="InterPro" id="IPR014331">
    <property type="entry name" value="RNA_pol_sigma70_ECF_RHOBA"/>
</dbReference>
<dbReference type="InterPro" id="IPR014284">
    <property type="entry name" value="RNA_pol_sigma-70_dom"/>
</dbReference>
<evidence type="ECO:0000256" key="1">
    <source>
        <dbReference type="ARBA" id="ARBA00010641"/>
    </source>
</evidence>
<dbReference type="Pfam" id="PF08281">
    <property type="entry name" value="Sigma70_r4_2"/>
    <property type="match status" value="1"/>
</dbReference>
<dbReference type="InterPro" id="IPR039425">
    <property type="entry name" value="RNA_pol_sigma-70-like"/>
</dbReference>
<keyword evidence="8" id="KW-1185">Reference proteome</keyword>
<dbReference type="Proteomes" id="UP000318288">
    <property type="component" value="Unassembled WGS sequence"/>
</dbReference>
<dbReference type="InterPro" id="IPR013324">
    <property type="entry name" value="RNA_pol_sigma_r3/r4-like"/>
</dbReference>
<evidence type="ECO:0000259" key="5">
    <source>
        <dbReference type="Pfam" id="PF04542"/>
    </source>
</evidence>
<dbReference type="SUPFAM" id="SSF88659">
    <property type="entry name" value="Sigma3 and sigma4 domains of RNA polymerase sigma factors"/>
    <property type="match status" value="1"/>
</dbReference>
<proteinExistence type="inferred from homology"/>
<sequence length="172" mass="19801">MADSELEFVQLLTSHQGRLFAYVLSLVGDPEQARDVMQETNAVLWQKSADFQLGTNFSAWMIKTAFYQVMAHRKRISRDRLIFDDLLTADLARAAEARNETIEERQDLLRECLTQLGDRQRELICSRYQDGFELAAIAKTMDRTTNAVKQALFRARAAIVDCVNRKLQERPT</sequence>
<evidence type="ECO:0000259" key="6">
    <source>
        <dbReference type="Pfam" id="PF08281"/>
    </source>
</evidence>
<keyword evidence="3" id="KW-0731">Sigma factor</keyword>